<dbReference type="SMART" id="SM00382">
    <property type="entry name" value="AAA"/>
    <property type="match status" value="1"/>
</dbReference>
<dbReference type="PROSITE" id="PS50110">
    <property type="entry name" value="RESPONSE_REGULATORY"/>
    <property type="match status" value="1"/>
</dbReference>
<dbReference type="Proteomes" id="UP000319852">
    <property type="component" value="Chromosome"/>
</dbReference>
<keyword evidence="2" id="KW-0067">ATP-binding</keyword>
<dbReference type="Pfam" id="PF02954">
    <property type="entry name" value="HTH_8"/>
    <property type="match status" value="1"/>
</dbReference>
<evidence type="ECO:0000256" key="1">
    <source>
        <dbReference type="ARBA" id="ARBA00022741"/>
    </source>
</evidence>
<dbReference type="GO" id="GO:0043565">
    <property type="term" value="F:sequence-specific DNA binding"/>
    <property type="evidence" value="ECO:0007669"/>
    <property type="project" value="InterPro"/>
</dbReference>
<dbReference type="FunFam" id="3.40.50.300:FF:000006">
    <property type="entry name" value="DNA-binding transcriptional regulator NtrC"/>
    <property type="match status" value="1"/>
</dbReference>
<dbReference type="InterPro" id="IPR025662">
    <property type="entry name" value="Sigma_54_int_dom_ATP-bd_1"/>
</dbReference>
<feature type="modified residue" description="4-aspartylphosphate" evidence="6">
    <location>
        <position position="64"/>
    </location>
</feature>
<evidence type="ECO:0000256" key="2">
    <source>
        <dbReference type="ARBA" id="ARBA00022840"/>
    </source>
</evidence>
<keyword evidence="5" id="KW-0804">Transcription</keyword>
<dbReference type="PRINTS" id="PR01590">
    <property type="entry name" value="HTHFIS"/>
</dbReference>
<evidence type="ECO:0000259" key="9">
    <source>
        <dbReference type="PROSITE" id="PS50110"/>
    </source>
</evidence>
<evidence type="ECO:0000259" key="8">
    <source>
        <dbReference type="PROSITE" id="PS50045"/>
    </source>
</evidence>
<dbReference type="PROSITE" id="PS00676">
    <property type="entry name" value="SIGMA54_INTERACT_2"/>
    <property type="match status" value="1"/>
</dbReference>
<dbReference type="Gene3D" id="1.10.10.60">
    <property type="entry name" value="Homeodomain-like"/>
    <property type="match status" value="1"/>
</dbReference>
<gene>
    <name evidence="10" type="primary">zraR_10</name>
    <name evidence="10" type="ORF">HG15A2_39970</name>
</gene>
<dbReference type="Gene3D" id="3.40.50.300">
    <property type="entry name" value="P-loop containing nucleotide triphosphate hydrolases"/>
    <property type="match status" value="1"/>
</dbReference>
<name>A0A517N0W7_9BACT</name>
<dbReference type="GO" id="GO:0006355">
    <property type="term" value="P:regulation of DNA-templated transcription"/>
    <property type="evidence" value="ECO:0007669"/>
    <property type="project" value="InterPro"/>
</dbReference>
<accession>A0A517N0W7</accession>
<evidence type="ECO:0000313" key="10">
    <source>
        <dbReference type="EMBL" id="QDT00658.1"/>
    </source>
</evidence>
<keyword evidence="6" id="KW-0597">Phosphoprotein</keyword>
<dbReference type="InterPro" id="IPR011006">
    <property type="entry name" value="CheY-like_superfamily"/>
</dbReference>
<dbReference type="SUPFAM" id="SSF46689">
    <property type="entry name" value="Homeodomain-like"/>
    <property type="match status" value="1"/>
</dbReference>
<feature type="domain" description="Sigma-54 factor interaction" evidence="8">
    <location>
        <begin position="154"/>
        <end position="398"/>
    </location>
</feature>
<dbReference type="PANTHER" id="PTHR32071:SF100">
    <property type="entry name" value="RESPONSE REGULATOR PROTEIN PILR"/>
    <property type="match status" value="1"/>
</dbReference>
<dbReference type="PANTHER" id="PTHR32071">
    <property type="entry name" value="TRANSCRIPTIONAL REGULATORY PROTEIN"/>
    <property type="match status" value="1"/>
</dbReference>
<evidence type="ECO:0000313" key="11">
    <source>
        <dbReference type="Proteomes" id="UP000319852"/>
    </source>
</evidence>
<dbReference type="PROSITE" id="PS00675">
    <property type="entry name" value="SIGMA54_INTERACT_1"/>
    <property type="match status" value="1"/>
</dbReference>
<dbReference type="InterPro" id="IPR025944">
    <property type="entry name" value="Sigma_54_int_dom_CS"/>
</dbReference>
<dbReference type="GO" id="GO:0005524">
    <property type="term" value="F:ATP binding"/>
    <property type="evidence" value="ECO:0007669"/>
    <property type="project" value="UniProtKB-KW"/>
</dbReference>
<dbReference type="PROSITE" id="PS00688">
    <property type="entry name" value="SIGMA54_INTERACT_3"/>
    <property type="match status" value="1"/>
</dbReference>
<dbReference type="EMBL" id="CP036263">
    <property type="protein sequence ID" value="QDT00658.1"/>
    <property type="molecule type" value="Genomic_DNA"/>
</dbReference>
<dbReference type="Pfam" id="PF00158">
    <property type="entry name" value="Sigma54_activat"/>
    <property type="match status" value="1"/>
</dbReference>
<dbReference type="PROSITE" id="PS50045">
    <property type="entry name" value="SIGMA54_INTERACT_4"/>
    <property type="match status" value="1"/>
</dbReference>
<evidence type="ECO:0000256" key="7">
    <source>
        <dbReference type="SAM" id="MobiDB-lite"/>
    </source>
</evidence>
<dbReference type="InterPro" id="IPR027417">
    <property type="entry name" value="P-loop_NTPase"/>
</dbReference>
<dbReference type="Pfam" id="PF00072">
    <property type="entry name" value="Response_reg"/>
    <property type="match status" value="1"/>
</dbReference>
<evidence type="ECO:0000256" key="3">
    <source>
        <dbReference type="ARBA" id="ARBA00023015"/>
    </source>
</evidence>
<dbReference type="InterPro" id="IPR002197">
    <property type="entry name" value="HTH_Fis"/>
</dbReference>
<proteinExistence type="predicted"/>
<dbReference type="Gene3D" id="3.40.50.2300">
    <property type="match status" value="1"/>
</dbReference>
<organism evidence="10 11">
    <name type="scientific">Adhaeretor mobilis</name>
    <dbReference type="NCBI Taxonomy" id="1930276"/>
    <lineage>
        <taxon>Bacteria</taxon>
        <taxon>Pseudomonadati</taxon>
        <taxon>Planctomycetota</taxon>
        <taxon>Planctomycetia</taxon>
        <taxon>Pirellulales</taxon>
        <taxon>Lacipirellulaceae</taxon>
        <taxon>Adhaeretor</taxon>
    </lineage>
</organism>
<sequence>MAAKQPSEKTGQGLKLLFADDEQSLQELMSLELPRLGHTVTVCPDGATAVAALEKNTYDCIIVDLDMPGLDGIGVIAKCKENSPETEAVILTGKSTLESAIAALRHGAFDYLTKPCRLVEIKALLDRVSDKLRLDKKCRALQHEVKRLEGSPELIGKSLAMQKVQILIEKVAPSEATVLVLGETGTGKELVARAIHNQSNRADAPFVAINCGALPETLIESELFGHRKGAFTGADDHRTGLFEVAAGGTIFLDEIGELPKSMQAKLLRVLESKEIRRVGENKPITIDVRVVCATHRNLPEMVVEGEFREDLMYRINSFEIKLAPLRERMEDVRSLAKHLLSRHRRPTQSKPGQSGAGQGGAVQSSEEDIAEDALQSLMGHVWPGNVRELANVIEHATILCDSGPIRAEHLPQRFDSRQLIGAARNSPGAISLRELEMQAIHEALERNDGSKPKAAEQLGVSLKTLYNKLNQANNLEKSA</sequence>
<dbReference type="SMART" id="SM00448">
    <property type="entry name" value="REC"/>
    <property type="match status" value="1"/>
</dbReference>
<dbReference type="InterPro" id="IPR001789">
    <property type="entry name" value="Sig_transdc_resp-reg_receiver"/>
</dbReference>
<dbReference type="SUPFAM" id="SSF52540">
    <property type="entry name" value="P-loop containing nucleoside triphosphate hydrolases"/>
    <property type="match status" value="1"/>
</dbReference>
<dbReference type="CDD" id="cd17574">
    <property type="entry name" value="REC_OmpR"/>
    <property type="match status" value="1"/>
</dbReference>
<dbReference type="SUPFAM" id="SSF52172">
    <property type="entry name" value="CheY-like"/>
    <property type="match status" value="1"/>
</dbReference>
<dbReference type="GO" id="GO:0000160">
    <property type="term" value="P:phosphorelay signal transduction system"/>
    <property type="evidence" value="ECO:0007669"/>
    <property type="project" value="InterPro"/>
</dbReference>
<keyword evidence="1" id="KW-0547">Nucleotide-binding</keyword>
<reference evidence="10 11" key="1">
    <citation type="submission" date="2019-02" db="EMBL/GenBank/DDBJ databases">
        <title>Deep-cultivation of Planctomycetes and their phenomic and genomic characterization uncovers novel biology.</title>
        <authorList>
            <person name="Wiegand S."/>
            <person name="Jogler M."/>
            <person name="Boedeker C."/>
            <person name="Pinto D."/>
            <person name="Vollmers J."/>
            <person name="Rivas-Marin E."/>
            <person name="Kohn T."/>
            <person name="Peeters S.H."/>
            <person name="Heuer A."/>
            <person name="Rast P."/>
            <person name="Oberbeckmann S."/>
            <person name="Bunk B."/>
            <person name="Jeske O."/>
            <person name="Meyerdierks A."/>
            <person name="Storesund J.E."/>
            <person name="Kallscheuer N."/>
            <person name="Luecker S."/>
            <person name="Lage O.M."/>
            <person name="Pohl T."/>
            <person name="Merkel B.J."/>
            <person name="Hornburger P."/>
            <person name="Mueller R.-W."/>
            <person name="Bruemmer F."/>
            <person name="Labrenz M."/>
            <person name="Spormann A.M."/>
            <person name="Op den Camp H."/>
            <person name="Overmann J."/>
            <person name="Amann R."/>
            <person name="Jetten M.S.M."/>
            <person name="Mascher T."/>
            <person name="Medema M.H."/>
            <person name="Devos D.P."/>
            <person name="Kaster A.-K."/>
            <person name="Ovreas L."/>
            <person name="Rohde M."/>
            <person name="Galperin M.Y."/>
            <person name="Jogler C."/>
        </authorList>
    </citation>
    <scope>NUCLEOTIDE SEQUENCE [LARGE SCALE GENOMIC DNA]</scope>
    <source>
        <strain evidence="10 11">HG15A2</strain>
    </source>
</reference>
<evidence type="ECO:0000256" key="4">
    <source>
        <dbReference type="ARBA" id="ARBA00023125"/>
    </source>
</evidence>
<keyword evidence="4" id="KW-0238">DNA-binding</keyword>
<dbReference type="CDD" id="cd00009">
    <property type="entry name" value="AAA"/>
    <property type="match status" value="1"/>
</dbReference>
<dbReference type="KEGG" id="amob:HG15A2_39970"/>
<dbReference type="Gene3D" id="1.10.8.60">
    <property type="match status" value="1"/>
</dbReference>
<dbReference type="InterPro" id="IPR058031">
    <property type="entry name" value="AAA_lid_NorR"/>
</dbReference>
<dbReference type="InterPro" id="IPR002078">
    <property type="entry name" value="Sigma_54_int"/>
</dbReference>
<keyword evidence="3" id="KW-0805">Transcription regulation</keyword>
<dbReference type="InterPro" id="IPR009057">
    <property type="entry name" value="Homeodomain-like_sf"/>
</dbReference>
<dbReference type="Pfam" id="PF25601">
    <property type="entry name" value="AAA_lid_14"/>
    <property type="match status" value="1"/>
</dbReference>
<evidence type="ECO:0000256" key="6">
    <source>
        <dbReference type="PROSITE-ProRule" id="PRU00169"/>
    </source>
</evidence>
<dbReference type="InterPro" id="IPR003593">
    <property type="entry name" value="AAA+_ATPase"/>
</dbReference>
<evidence type="ECO:0000256" key="5">
    <source>
        <dbReference type="ARBA" id="ARBA00023163"/>
    </source>
</evidence>
<protein>
    <submittedName>
        <fullName evidence="10">Transcriptional regulatory protein ZraR</fullName>
    </submittedName>
</protein>
<feature type="region of interest" description="Disordered" evidence="7">
    <location>
        <begin position="339"/>
        <end position="367"/>
    </location>
</feature>
<feature type="domain" description="Response regulatory" evidence="9">
    <location>
        <begin position="15"/>
        <end position="129"/>
    </location>
</feature>
<keyword evidence="11" id="KW-1185">Reference proteome</keyword>
<dbReference type="InterPro" id="IPR025943">
    <property type="entry name" value="Sigma_54_int_dom_ATP-bd_2"/>
</dbReference>
<dbReference type="AlphaFoldDB" id="A0A517N0W7"/>